<accession>A0A4R5LWU0</accession>
<evidence type="ECO:0000256" key="1">
    <source>
        <dbReference type="SAM" id="MobiDB-lite"/>
    </source>
</evidence>
<reference evidence="3 4" key="1">
    <citation type="submission" date="2019-03" db="EMBL/GenBank/DDBJ databases">
        <title>Seongchinamella monodicae gen. nov., sp. nov., a novel member of the Gammaproteobacteria isolated from a tidal mudflat of beach.</title>
        <authorList>
            <person name="Yang H.G."/>
            <person name="Kang J.W."/>
            <person name="Lee S.D."/>
        </authorList>
    </citation>
    <scope>NUCLEOTIDE SEQUENCE [LARGE SCALE GENOMIC DNA]</scope>
    <source>
        <strain evidence="3 4">GH4-78</strain>
    </source>
</reference>
<keyword evidence="2" id="KW-1133">Transmembrane helix</keyword>
<feature type="region of interest" description="Disordered" evidence="1">
    <location>
        <begin position="226"/>
        <end position="252"/>
    </location>
</feature>
<keyword evidence="2" id="KW-0472">Membrane</keyword>
<dbReference type="Pfam" id="PF16316">
    <property type="entry name" value="DUF4956"/>
    <property type="match status" value="1"/>
</dbReference>
<gene>
    <name evidence="3" type="ORF">E2F43_06880</name>
</gene>
<sequence length="252" mass="27494">MSSEAPPPIPSKTLLFKLLARVLVYYLALAAILVGLVAAFPSFLELAPVGGVSELSGSHDPGLREFEDAFLNDDLEDVEEPQAKEKNLSSVFRFKDARNLFFSMLGAVLLMLPVSWIYKGIHRDGDHDESLDETTLILPAVVAGIVMVVQHSLALAFSLAGIVAGVQFRRALSDTFDTLFIFVAIAVGIAAGIKALDIALVLTVFFNIATLVVCIFGDGLESHHEAQRKRERRARKEAERLLSQPPDEPNPQ</sequence>
<feature type="transmembrane region" description="Helical" evidence="2">
    <location>
        <begin position="23"/>
        <end position="44"/>
    </location>
</feature>
<feature type="transmembrane region" description="Helical" evidence="2">
    <location>
        <begin position="199"/>
        <end position="220"/>
    </location>
</feature>
<proteinExistence type="predicted"/>
<feature type="transmembrane region" description="Helical" evidence="2">
    <location>
        <begin position="100"/>
        <end position="118"/>
    </location>
</feature>
<dbReference type="EMBL" id="SMSE01000001">
    <property type="protein sequence ID" value="TDG15943.1"/>
    <property type="molecule type" value="Genomic_DNA"/>
</dbReference>
<organism evidence="3 4">
    <name type="scientific">Seongchinamella unica</name>
    <dbReference type="NCBI Taxonomy" id="2547392"/>
    <lineage>
        <taxon>Bacteria</taxon>
        <taxon>Pseudomonadati</taxon>
        <taxon>Pseudomonadota</taxon>
        <taxon>Gammaproteobacteria</taxon>
        <taxon>Cellvibrionales</taxon>
        <taxon>Halieaceae</taxon>
        <taxon>Seongchinamella</taxon>
    </lineage>
</organism>
<dbReference type="OrthoDB" id="7559840at2"/>
<dbReference type="InterPro" id="IPR032531">
    <property type="entry name" value="DUF4956"/>
</dbReference>
<evidence type="ECO:0000256" key="2">
    <source>
        <dbReference type="SAM" id="Phobius"/>
    </source>
</evidence>
<feature type="transmembrane region" description="Helical" evidence="2">
    <location>
        <begin position="138"/>
        <end position="164"/>
    </location>
</feature>
<dbReference type="Proteomes" id="UP000295554">
    <property type="component" value="Unassembled WGS sequence"/>
</dbReference>
<dbReference type="AlphaFoldDB" id="A0A4R5LWU0"/>
<evidence type="ECO:0000313" key="3">
    <source>
        <dbReference type="EMBL" id="TDG15943.1"/>
    </source>
</evidence>
<keyword evidence="2" id="KW-0812">Transmembrane</keyword>
<keyword evidence="4" id="KW-1185">Reference proteome</keyword>
<protein>
    <submittedName>
        <fullName evidence="3">DUF4956 domain-containing protein</fullName>
    </submittedName>
</protein>
<feature type="transmembrane region" description="Helical" evidence="2">
    <location>
        <begin position="176"/>
        <end position="193"/>
    </location>
</feature>
<comment type="caution">
    <text evidence="3">The sequence shown here is derived from an EMBL/GenBank/DDBJ whole genome shotgun (WGS) entry which is preliminary data.</text>
</comment>
<evidence type="ECO:0000313" key="4">
    <source>
        <dbReference type="Proteomes" id="UP000295554"/>
    </source>
</evidence>
<name>A0A4R5LWU0_9GAMM</name>
<dbReference type="RefSeq" id="WP_133210892.1">
    <property type="nucleotide sequence ID" value="NZ_SMSE01000001.1"/>
</dbReference>